<reference evidence="2 3" key="1">
    <citation type="submission" date="2015-12" db="EMBL/GenBank/DDBJ databases">
        <title>Complete genome of Roseateles depolymerans KCTC 42856.</title>
        <authorList>
            <person name="Kim K.M."/>
        </authorList>
    </citation>
    <scope>NUCLEOTIDE SEQUENCE [LARGE SCALE GENOMIC DNA]</scope>
    <source>
        <strain evidence="2 3">KCTC 42856</strain>
    </source>
</reference>
<gene>
    <name evidence="2" type="ORF">RD2015_3329</name>
</gene>
<proteinExistence type="predicted"/>
<dbReference type="STRING" id="76731.RD2015_3329"/>
<organism evidence="2 3">
    <name type="scientific">Roseateles depolymerans</name>
    <dbReference type="NCBI Taxonomy" id="76731"/>
    <lineage>
        <taxon>Bacteria</taxon>
        <taxon>Pseudomonadati</taxon>
        <taxon>Pseudomonadota</taxon>
        <taxon>Betaproteobacteria</taxon>
        <taxon>Burkholderiales</taxon>
        <taxon>Sphaerotilaceae</taxon>
        <taxon>Roseateles</taxon>
    </lineage>
</organism>
<evidence type="ECO:0000313" key="2">
    <source>
        <dbReference type="EMBL" id="ALV07787.1"/>
    </source>
</evidence>
<accession>A0A0U3N6G6</accession>
<dbReference type="AlphaFoldDB" id="A0A0U3N6G6"/>
<dbReference type="RefSeq" id="WP_310732333.1">
    <property type="nucleotide sequence ID" value="NZ_CP013729.1"/>
</dbReference>
<dbReference type="Proteomes" id="UP000060699">
    <property type="component" value="Chromosome"/>
</dbReference>
<feature type="region of interest" description="Disordered" evidence="1">
    <location>
        <begin position="28"/>
        <end position="127"/>
    </location>
</feature>
<dbReference type="Gene3D" id="3.20.20.410">
    <property type="entry name" value="Protein of unknown function UPF0759"/>
    <property type="match status" value="1"/>
</dbReference>
<feature type="compositionally biased region" description="Low complexity" evidence="1">
    <location>
        <begin position="28"/>
        <end position="62"/>
    </location>
</feature>
<dbReference type="PATRIC" id="fig|76731.3.peg.3410"/>
<dbReference type="InterPro" id="IPR002763">
    <property type="entry name" value="DUF72"/>
</dbReference>
<evidence type="ECO:0000256" key="1">
    <source>
        <dbReference type="SAM" id="MobiDB-lite"/>
    </source>
</evidence>
<evidence type="ECO:0000313" key="3">
    <source>
        <dbReference type="Proteomes" id="UP000060699"/>
    </source>
</evidence>
<keyword evidence="3" id="KW-1185">Reference proteome</keyword>
<dbReference type="SUPFAM" id="SSF117396">
    <property type="entry name" value="TM1631-like"/>
    <property type="match status" value="1"/>
</dbReference>
<dbReference type="KEGG" id="rdp:RD2015_3329"/>
<feature type="compositionally biased region" description="Basic and acidic residues" evidence="1">
    <location>
        <begin position="79"/>
        <end position="96"/>
    </location>
</feature>
<dbReference type="EMBL" id="CP013729">
    <property type="protein sequence ID" value="ALV07787.1"/>
    <property type="molecule type" value="Genomic_DNA"/>
</dbReference>
<dbReference type="PANTHER" id="PTHR30348">
    <property type="entry name" value="UNCHARACTERIZED PROTEIN YECE"/>
    <property type="match status" value="1"/>
</dbReference>
<sequence length="440" mass="46777">MSSDPTVLKDSQALADAIAAPAAGAPLVTAPSAGATSATPSSDSALSTSAPASTATLPAASDLPASAEQVDLFGMPVVAEERRPRRKLGQEPEGAKGAEAAEAEMDSQVPASGNAPGKRRRAGGVQAAPPLESDLALAAALSPRIRLGTSSWSYPGWQGLVWAGEHSESVLSRQGLAAYAQHPLLRAVGIDRGFYQSLTASQFERYAQLVPEDFRFMVKAPSAVTDALVRAEDGRGRQSNEAFLDPTLALNSFVAPAFEGLGDKTGALVFQLSPLPLDQLARMSEQMDRLWQMLRALPRAADRPPGAVLAVEVRDPEWLCPDLVALLKDTDAVYCLGLHPKLPPIQEQLPLLRAMWPGPLVARWNLHRKHGPYGYEDAQRLYGRYDQMVDPDPGTRTVLAKVMRATAAAGHEVLVTMSNHAEGSAPLTARALVEEIVRGG</sequence>
<dbReference type="PANTHER" id="PTHR30348:SF4">
    <property type="entry name" value="DUF72 DOMAIN-CONTAINING PROTEIN"/>
    <property type="match status" value="1"/>
</dbReference>
<protein>
    <submittedName>
        <fullName evidence="2">Uncharacterized protein</fullName>
    </submittedName>
</protein>
<dbReference type="InterPro" id="IPR036520">
    <property type="entry name" value="UPF0759_sf"/>
</dbReference>
<name>A0A0U3N6G6_9BURK</name>
<dbReference type="Pfam" id="PF01904">
    <property type="entry name" value="DUF72"/>
    <property type="match status" value="1"/>
</dbReference>